<dbReference type="GO" id="GO:0005886">
    <property type="term" value="C:plasma membrane"/>
    <property type="evidence" value="ECO:0007669"/>
    <property type="project" value="UniProtKB-SubCell"/>
</dbReference>
<dbReference type="HAMAP" id="MF_00386">
    <property type="entry name" value="UPF0161_YidD"/>
    <property type="match status" value="1"/>
</dbReference>
<dbReference type="InterPro" id="IPR002696">
    <property type="entry name" value="Membr_insert_effic_factor_YidD"/>
</dbReference>
<evidence type="ECO:0000313" key="3">
    <source>
        <dbReference type="EMBL" id="RIH88816.1"/>
    </source>
</evidence>
<dbReference type="EMBL" id="QWLA01000007">
    <property type="protein sequence ID" value="RIH88816.1"/>
    <property type="molecule type" value="Genomic_DNA"/>
</dbReference>
<comment type="similarity">
    <text evidence="2">Belongs to the UPF0161 family.</text>
</comment>
<keyword evidence="1 2" id="KW-1003">Cell membrane</keyword>
<evidence type="ECO:0000256" key="2">
    <source>
        <dbReference type="HAMAP-Rule" id="MF_00386"/>
    </source>
</evidence>
<evidence type="ECO:0000313" key="4">
    <source>
        <dbReference type="Proteomes" id="UP000265341"/>
    </source>
</evidence>
<evidence type="ECO:0000256" key="1">
    <source>
        <dbReference type="ARBA" id="ARBA00022475"/>
    </source>
</evidence>
<keyword evidence="4" id="KW-1185">Reference proteome</keyword>
<dbReference type="SMART" id="SM01234">
    <property type="entry name" value="Haemolytic"/>
    <property type="match status" value="1"/>
</dbReference>
<comment type="subcellular location">
    <subcellularLocation>
        <location evidence="2">Cell membrane</location>
        <topology evidence="2">Peripheral membrane protein</topology>
        <orientation evidence="2">Cytoplasmic side</orientation>
    </subcellularLocation>
</comment>
<dbReference type="Proteomes" id="UP000265341">
    <property type="component" value="Unassembled WGS sequence"/>
</dbReference>
<comment type="function">
    <text evidence="2">Could be involved in insertion of integral membrane proteins into the membrane.</text>
</comment>
<sequence length="112" mass="13072">MTRVRVNYPTPWLSRPLGIGGRRNGDRVKPLLIGLVRFYRRFISPLKPPTCRFYPSCSCYALEALERHGAFWGSYLTVRRLLKCHPLHPGGLDPVPQQRPRINFWPTLTEER</sequence>
<proteinExistence type="inferred from homology"/>
<dbReference type="Pfam" id="PF01809">
    <property type="entry name" value="YidD"/>
    <property type="match status" value="1"/>
</dbReference>
<dbReference type="NCBIfam" id="TIGR00278">
    <property type="entry name" value="membrane protein insertion efficiency factor YidD"/>
    <property type="match status" value="1"/>
</dbReference>
<accession>A0A399EZI9</accession>
<comment type="caution">
    <text evidence="3">The sequence shown here is derived from an EMBL/GenBank/DDBJ whole genome shotgun (WGS) entry which is preliminary data.</text>
</comment>
<dbReference type="AlphaFoldDB" id="A0A399EZI9"/>
<reference evidence="3 4" key="1">
    <citation type="submission" date="2018-08" db="EMBL/GenBank/DDBJ databases">
        <title>Meiothermus roseus NBRC 110900 genome sequencing project.</title>
        <authorList>
            <person name="Da Costa M.S."/>
            <person name="Albuquerque L."/>
            <person name="Raposo P."/>
            <person name="Froufe H.J.C."/>
            <person name="Barroso C.S."/>
            <person name="Egas C."/>
        </authorList>
    </citation>
    <scope>NUCLEOTIDE SEQUENCE [LARGE SCALE GENOMIC DNA]</scope>
    <source>
        <strain evidence="3 4">NBRC 110900</strain>
    </source>
</reference>
<name>A0A399EZI9_9DEIN</name>
<dbReference type="PANTHER" id="PTHR33383">
    <property type="entry name" value="MEMBRANE PROTEIN INSERTION EFFICIENCY FACTOR-RELATED"/>
    <property type="match status" value="1"/>
</dbReference>
<organism evidence="3 4">
    <name type="scientific">Calidithermus roseus</name>
    <dbReference type="NCBI Taxonomy" id="1644118"/>
    <lineage>
        <taxon>Bacteria</taxon>
        <taxon>Thermotogati</taxon>
        <taxon>Deinococcota</taxon>
        <taxon>Deinococci</taxon>
        <taxon>Thermales</taxon>
        <taxon>Thermaceae</taxon>
        <taxon>Calidithermus</taxon>
    </lineage>
</organism>
<dbReference type="PANTHER" id="PTHR33383:SF1">
    <property type="entry name" value="MEMBRANE PROTEIN INSERTION EFFICIENCY FACTOR-RELATED"/>
    <property type="match status" value="1"/>
</dbReference>
<gene>
    <name evidence="3" type="primary">yidD</name>
    <name evidence="3" type="ORF">Mrose_00646</name>
</gene>
<protein>
    <recommendedName>
        <fullName evidence="2">Putative membrane protein insertion efficiency factor</fullName>
    </recommendedName>
</protein>
<keyword evidence="2" id="KW-0472">Membrane</keyword>